<dbReference type="OrthoDB" id="9787729at2"/>
<evidence type="ECO:0000259" key="4">
    <source>
        <dbReference type="Pfam" id="PF01058"/>
    </source>
</evidence>
<dbReference type="SUPFAM" id="SSF56770">
    <property type="entry name" value="HydA/Nqo6-like"/>
    <property type="match status" value="1"/>
</dbReference>
<feature type="domain" description="NADH:ubiquinone oxidoreductase-like 20kDa subunit" evidence="4">
    <location>
        <begin position="17"/>
        <end position="164"/>
    </location>
</feature>
<dbReference type="InterPro" id="IPR037024">
    <property type="entry name" value="NiFe_Hase_small_N_sf"/>
</dbReference>
<dbReference type="STRING" id="1058.SAMN05421783_113150"/>
<comment type="cofactor">
    <cofactor evidence="1">
        <name>[3Fe-4S] cluster</name>
        <dbReference type="ChEBI" id="CHEBI:21137"/>
    </cofactor>
</comment>
<sequence length="180" mass="19398">MSTSPKITVATTWLDGCSGCHMSFLDMDERLIELVQQVDIVYSPLVDTKTLPDHVDVGILEGSVSSEDDLEKALTFRKHCKILVSLGDCAVNGNVPAMRNHFKLSDVVDRAYRDTVTIQPQTPTQGVPALLAVVKPIHGVVGVDVFVPGCPPSADAIWYVLSELIAGRIPDPSAVTRFGA</sequence>
<evidence type="ECO:0000313" key="5">
    <source>
        <dbReference type="EMBL" id="SDX07722.1"/>
    </source>
</evidence>
<proteinExistence type="predicted"/>
<keyword evidence="3" id="KW-0408">Iron</keyword>
<accession>A0A1H2YR65</accession>
<keyword evidence="3" id="KW-0479">Metal-binding</keyword>
<dbReference type="AlphaFoldDB" id="A0A1H2YR65"/>
<dbReference type="PANTHER" id="PTHR42845:SF1">
    <property type="entry name" value="HYDROGENASE SMALL SUBUNIT"/>
    <property type="match status" value="1"/>
</dbReference>
<dbReference type="RefSeq" id="WP_093033544.1">
    <property type="nucleotide sequence ID" value="NZ_FNNZ01000013.1"/>
</dbReference>
<dbReference type="GO" id="GO:0051538">
    <property type="term" value="F:3 iron, 4 sulfur cluster binding"/>
    <property type="evidence" value="ECO:0007669"/>
    <property type="project" value="UniProtKB-KW"/>
</dbReference>
<protein>
    <submittedName>
        <fullName evidence="5">NAD(P)-dependent nickel-iron dehydrogenase subunit HoxY</fullName>
    </submittedName>
</protein>
<evidence type="ECO:0000256" key="2">
    <source>
        <dbReference type="ARBA" id="ARBA00023002"/>
    </source>
</evidence>
<dbReference type="InterPro" id="IPR051349">
    <property type="entry name" value="Hydrogenase_assoc-protein"/>
</dbReference>
<keyword evidence="5" id="KW-0371">Homeobox</keyword>
<keyword evidence="6" id="KW-1185">Reference proteome</keyword>
<dbReference type="InterPro" id="IPR006137">
    <property type="entry name" value="NADH_UbQ_OxRdtase-like_20kDa"/>
</dbReference>
<keyword evidence="3" id="KW-0411">Iron-sulfur</keyword>
<gene>
    <name evidence="5" type="ORF">SAMN05421783_113150</name>
</gene>
<dbReference type="Pfam" id="PF01058">
    <property type="entry name" value="Oxidored_q6"/>
    <property type="match status" value="1"/>
</dbReference>
<organism evidence="5 6">
    <name type="scientific">Thiocapsa roseopersicina</name>
    <dbReference type="NCBI Taxonomy" id="1058"/>
    <lineage>
        <taxon>Bacteria</taxon>
        <taxon>Pseudomonadati</taxon>
        <taxon>Pseudomonadota</taxon>
        <taxon>Gammaproteobacteria</taxon>
        <taxon>Chromatiales</taxon>
        <taxon>Chromatiaceae</taxon>
        <taxon>Thiocapsa</taxon>
    </lineage>
</organism>
<keyword evidence="3" id="KW-0003">3Fe-4S</keyword>
<keyword evidence="2" id="KW-0560">Oxidoreductase</keyword>
<dbReference type="Gene3D" id="3.40.50.700">
    <property type="entry name" value="NADH:ubiquinone oxidoreductase-like, 20kDa subunit"/>
    <property type="match status" value="1"/>
</dbReference>
<dbReference type="GO" id="GO:0003677">
    <property type="term" value="F:DNA binding"/>
    <property type="evidence" value="ECO:0007669"/>
    <property type="project" value="UniProtKB-KW"/>
</dbReference>
<name>A0A1H2YR65_THIRO</name>
<evidence type="ECO:0000313" key="6">
    <source>
        <dbReference type="Proteomes" id="UP000198816"/>
    </source>
</evidence>
<dbReference type="Proteomes" id="UP000198816">
    <property type="component" value="Unassembled WGS sequence"/>
</dbReference>
<evidence type="ECO:0000256" key="1">
    <source>
        <dbReference type="ARBA" id="ARBA00001927"/>
    </source>
</evidence>
<reference evidence="6" key="1">
    <citation type="submission" date="2016-10" db="EMBL/GenBank/DDBJ databases">
        <authorList>
            <person name="Varghese N."/>
            <person name="Submissions S."/>
        </authorList>
    </citation>
    <scope>NUCLEOTIDE SEQUENCE [LARGE SCALE GENOMIC DNA]</scope>
    <source>
        <strain evidence="6">DSM 217</strain>
    </source>
</reference>
<dbReference type="GO" id="GO:0016491">
    <property type="term" value="F:oxidoreductase activity"/>
    <property type="evidence" value="ECO:0007669"/>
    <property type="project" value="UniProtKB-KW"/>
</dbReference>
<evidence type="ECO:0000256" key="3">
    <source>
        <dbReference type="ARBA" id="ARBA00023291"/>
    </source>
</evidence>
<dbReference type="EMBL" id="FNNZ01000013">
    <property type="protein sequence ID" value="SDX07722.1"/>
    <property type="molecule type" value="Genomic_DNA"/>
</dbReference>
<dbReference type="PANTHER" id="PTHR42845">
    <property type="entry name" value="COENZYME F420-REDUCING HYDROGENASE, GAMMA SUBUNIT"/>
    <property type="match status" value="1"/>
</dbReference>